<evidence type="ECO:0000313" key="8">
    <source>
        <dbReference type="EMBL" id="RZN55353.1"/>
    </source>
</evidence>
<dbReference type="EMBL" id="QNVI01000042">
    <property type="protein sequence ID" value="TDA38777.1"/>
    <property type="molecule type" value="Genomic_DNA"/>
</dbReference>
<dbReference type="GO" id="GO:0006796">
    <property type="term" value="P:phosphate-containing compound metabolic process"/>
    <property type="evidence" value="ECO:0007669"/>
    <property type="project" value="InterPro"/>
</dbReference>
<feature type="binding site" evidence="7">
    <location>
        <position position="56"/>
    </location>
    <ligand>
        <name>substrate</name>
    </ligand>
</feature>
<dbReference type="EC" id="3.6.1.1" evidence="7"/>
<name>A0A520KE96_9CREN</name>
<evidence type="ECO:0000313" key="9">
    <source>
        <dbReference type="EMBL" id="TDA38777.1"/>
    </source>
</evidence>
<feature type="binding site" evidence="7">
    <location>
        <position position="140"/>
    </location>
    <ligand>
        <name>substrate</name>
    </ligand>
</feature>
<comment type="subcellular location">
    <subcellularLocation>
        <location evidence="7">Cytoplasm</location>
    </subcellularLocation>
</comment>
<dbReference type="Proteomes" id="UP000317265">
    <property type="component" value="Unassembled WGS sequence"/>
</dbReference>
<feature type="binding site" evidence="7">
    <location>
        <position position="71"/>
    </location>
    <ligand>
        <name>Mg(2+)</name>
        <dbReference type="ChEBI" id="CHEBI:18420"/>
        <label>1</label>
    </ligand>
</feature>
<feature type="binding site" evidence="7">
    <location>
        <position position="66"/>
    </location>
    <ligand>
        <name>Mg(2+)</name>
        <dbReference type="ChEBI" id="CHEBI:18420"/>
        <label>1</label>
    </ligand>
</feature>
<accession>A0A520KE96</accession>
<feature type="binding site" evidence="7">
    <location>
        <position position="71"/>
    </location>
    <ligand>
        <name>Mg(2+)</name>
        <dbReference type="ChEBI" id="CHEBI:18420"/>
        <label>2</label>
    </ligand>
</feature>
<sequence>MNFLHDIETGNKAPDIVNVVIENVKGSLNKIEYNEKEGIFKLDRVLYSDITWPFDYGFIPSTWHEDEDPVDVVVLVTQSTFPGCIVEVRPVALLIMEDEKGKDDKIIAVPAKDPRFFGIKDLNDIPKEKIKEIEYFFENYKKLEPGKFVKIKGWKNADEAKKVIIEAMKSYEKKFKK</sequence>
<evidence type="ECO:0000256" key="5">
    <source>
        <dbReference type="ARBA" id="ARBA00022842"/>
    </source>
</evidence>
<comment type="cofactor">
    <cofactor evidence="1 7">
        <name>Mg(2+)</name>
        <dbReference type="ChEBI" id="CHEBI:18420"/>
    </cofactor>
</comment>
<dbReference type="FunFam" id="3.90.80.10:FF:000003">
    <property type="entry name" value="Inorganic pyrophosphatase"/>
    <property type="match status" value="1"/>
</dbReference>
<keyword evidence="4 7" id="KW-0378">Hydrolase</keyword>
<keyword evidence="5 7" id="KW-0460">Magnesium</keyword>
<feature type="binding site" evidence="7">
    <location>
        <position position="30"/>
    </location>
    <ligand>
        <name>substrate</name>
    </ligand>
</feature>
<comment type="catalytic activity">
    <reaction evidence="6 7">
        <text>diphosphate + H2O = 2 phosphate + H(+)</text>
        <dbReference type="Rhea" id="RHEA:24576"/>
        <dbReference type="ChEBI" id="CHEBI:15377"/>
        <dbReference type="ChEBI" id="CHEBI:15378"/>
        <dbReference type="ChEBI" id="CHEBI:33019"/>
        <dbReference type="ChEBI" id="CHEBI:43474"/>
        <dbReference type="EC" id="3.6.1.1"/>
    </reaction>
</comment>
<dbReference type="SUPFAM" id="SSF50324">
    <property type="entry name" value="Inorganic pyrophosphatase"/>
    <property type="match status" value="1"/>
</dbReference>
<organism evidence="8 10">
    <name type="scientific">Thermoproteota archaeon</name>
    <dbReference type="NCBI Taxonomy" id="2056631"/>
    <lineage>
        <taxon>Archaea</taxon>
        <taxon>Thermoproteota</taxon>
    </lineage>
</organism>
<evidence type="ECO:0000256" key="7">
    <source>
        <dbReference type="HAMAP-Rule" id="MF_00209"/>
    </source>
</evidence>
<dbReference type="Pfam" id="PF00719">
    <property type="entry name" value="Pyrophosphatase"/>
    <property type="match status" value="1"/>
</dbReference>
<reference evidence="9 11" key="1">
    <citation type="journal article" date="2019" name="Nat. Microbiol.">
        <title>Expanding anaerobic alkane metabolism in the domain of Archaea.</title>
        <authorList>
            <person name="Wang Y."/>
            <person name="Wegener G."/>
            <person name="Hou J."/>
            <person name="Wang F."/>
            <person name="Xiao X."/>
        </authorList>
    </citation>
    <scope>NUCLEOTIDE SEQUENCE [LARGE SCALE GENOMIC DNA]</scope>
    <source>
        <strain evidence="9">WYZ-LMO11</strain>
    </source>
</reference>
<dbReference type="GO" id="GO:0005737">
    <property type="term" value="C:cytoplasm"/>
    <property type="evidence" value="ECO:0007669"/>
    <property type="project" value="UniProtKB-SubCell"/>
</dbReference>
<dbReference type="Proteomes" id="UP000316080">
    <property type="component" value="Unassembled WGS sequence"/>
</dbReference>
<dbReference type="InterPro" id="IPR036649">
    <property type="entry name" value="Pyrophosphatase_sf"/>
</dbReference>
<keyword evidence="2 7" id="KW-0963">Cytoplasm</keyword>
<dbReference type="CDD" id="cd00412">
    <property type="entry name" value="pyrophosphatase"/>
    <property type="match status" value="1"/>
</dbReference>
<evidence type="ECO:0000256" key="3">
    <source>
        <dbReference type="ARBA" id="ARBA00022723"/>
    </source>
</evidence>
<keyword evidence="3 7" id="KW-0479">Metal-binding</keyword>
<protein>
    <recommendedName>
        <fullName evidence="7">Inorganic pyrophosphatase</fullName>
        <ecNumber evidence="7">3.6.1.1</ecNumber>
    </recommendedName>
    <alternativeName>
        <fullName evidence="7">Pyrophosphate phospho-hydrolase</fullName>
        <shortName evidence="7">PPase</shortName>
    </alternativeName>
</protein>
<comment type="function">
    <text evidence="7">Catalyzes the hydrolysis of inorganic pyrophosphate (PPi) forming two phosphate ions.</text>
</comment>
<dbReference type="Gene3D" id="3.90.80.10">
    <property type="entry name" value="Inorganic pyrophosphatase"/>
    <property type="match status" value="1"/>
</dbReference>
<feature type="binding site" evidence="7">
    <location>
        <position position="44"/>
    </location>
    <ligand>
        <name>substrate</name>
    </ligand>
</feature>
<evidence type="ECO:0000256" key="2">
    <source>
        <dbReference type="ARBA" id="ARBA00022490"/>
    </source>
</evidence>
<comment type="caution">
    <text evidence="8">The sequence shown here is derived from an EMBL/GenBank/DDBJ whole genome shotgun (WGS) entry which is preliminary data.</text>
</comment>
<dbReference type="AlphaFoldDB" id="A0A520KE96"/>
<evidence type="ECO:0000313" key="11">
    <source>
        <dbReference type="Proteomes" id="UP000317265"/>
    </source>
</evidence>
<dbReference type="GO" id="GO:0004427">
    <property type="term" value="F:inorganic diphosphate phosphatase activity"/>
    <property type="evidence" value="ECO:0007669"/>
    <property type="project" value="UniProtKB-UniRule"/>
</dbReference>
<evidence type="ECO:0000256" key="4">
    <source>
        <dbReference type="ARBA" id="ARBA00022801"/>
    </source>
</evidence>
<dbReference type="HAMAP" id="MF_00209">
    <property type="entry name" value="Inorganic_PPase"/>
    <property type="match status" value="1"/>
</dbReference>
<proteinExistence type="inferred from homology"/>
<reference evidence="8 10" key="2">
    <citation type="journal article" date="2019" name="Nat. Microbiol.">
        <title>Wide diversity of methane and short-chain alkane metabolisms in uncultured archaea.</title>
        <authorList>
            <person name="Borrel G."/>
            <person name="Adam P.S."/>
            <person name="McKay L.J."/>
            <person name="Chen L.X."/>
            <person name="Sierra-Garcia I.N."/>
            <person name="Sieber C.M."/>
            <person name="Letourneur Q."/>
            <person name="Ghozlane A."/>
            <person name="Andersen G.L."/>
            <person name="Li W.J."/>
            <person name="Hallam S.J."/>
            <person name="Muyzer G."/>
            <person name="de Oliveira V.M."/>
            <person name="Inskeep W.P."/>
            <person name="Banfield J.F."/>
            <person name="Gribaldo S."/>
        </authorList>
    </citation>
    <scope>NUCLEOTIDE SEQUENCE [LARGE SCALE GENOMIC DNA]</scope>
    <source>
        <strain evidence="8">Verst-YHS</strain>
    </source>
</reference>
<dbReference type="EMBL" id="RXIH01000045">
    <property type="protein sequence ID" value="RZN55353.1"/>
    <property type="molecule type" value="Genomic_DNA"/>
</dbReference>
<feature type="binding site" evidence="7">
    <location>
        <position position="103"/>
    </location>
    <ligand>
        <name>Mg(2+)</name>
        <dbReference type="ChEBI" id="CHEBI:18420"/>
        <label>1</label>
    </ligand>
</feature>
<dbReference type="PANTHER" id="PTHR10286">
    <property type="entry name" value="INORGANIC PYROPHOSPHATASE"/>
    <property type="match status" value="1"/>
</dbReference>
<dbReference type="InterPro" id="IPR008162">
    <property type="entry name" value="Pyrophosphatase"/>
</dbReference>
<evidence type="ECO:0000256" key="1">
    <source>
        <dbReference type="ARBA" id="ARBA00001946"/>
    </source>
</evidence>
<dbReference type="GO" id="GO:0000287">
    <property type="term" value="F:magnesium ion binding"/>
    <property type="evidence" value="ECO:0007669"/>
    <property type="project" value="UniProtKB-UniRule"/>
</dbReference>
<evidence type="ECO:0000256" key="6">
    <source>
        <dbReference type="ARBA" id="ARBA00047820"/>
    </source>
</evidence>
<comment type="subunit">
    <text evidence="7">Homohexamer.</text>
</comment>
<gene>
    <name evidence="7" type="primary">ppa</name>
    <name evidence="9" type="ORF">DSO09_03585</name>
    <name evidence="8" type="ORF">EF809_05605</name>
</gene>
<comment type="similarity">
    <text evidence="7">Belongs to the PPase family.</text>
</comment>
<evidence type="ECO:0000313" key="10">
    <source>
        <dbReference type="Proteomes" id="UP000316080"/>
    </source>
</evidence>